<dbReference type="Pfam" id="PF13585">
    <property type="entry name" value="CHU_C"/>
    <property type="match status" value="1"/>
</dbReference>
<dbReference type="EMBL" id="ARZX01000003">
    <property type="protein sequence ID" value="EWH14583.1"/>
    <property type="molecule type" value="Genomic_DNA"/>
</dbReference>
<keyword evidence="1" id="KW-0732">Signal</keyword>
<dbReference type="Proteomes" id="UP000019275">
    <property type="component" value="Unassembled WGS sequence"/>
</dbReference>
<dbReference type="InterPro" id="IPR026341">
    <property type="entry name" value="T9SS_type_B"/>
</dbReference>
<evidence type="ECO:0008006" key="4">
    <source>
        <dbReference type="Google" id="ProtNLM"/>
    </source>
</evidence>
<evidence type="ECO:0000256" key="1">
    <source>
        <dbReference type="SAM" id="SignalP"/>
    </source>
</evidence>
<feature type="signal peptide" evidence="1">
    <location>
        <begin position="1"/>
        <end position="24"/>
    </location>
</feature>
<dbReference type="Gene3D" id="2.60.40.10">
    <property type="entry name" value="Immunoglobulins"/>
    <property type="match status" value="3"/>
</dbReference>
<sequence>MRTTPTTALLVLLLLFSYSLTTTAQILNAPEPIADPSGGGTSGWTAACASSGFNSYWVNFTWINAPAVNSDNKFILELSDSNGNFGSPVVLATLDDKNSNYDFNIQFALPTDTRGENYKIRVKSTSPEKVSPTAGPYSMYYVDFNSPILMSQDGNGNIPSGGTIEVCDGTAITMAPHNVPNASSYKYNWYKSGTLLSEKGPSLTTTEAGMYSVQIDYGSICSGSASTDSNIIEVTTGTSLGVALNTPSKTSLCSTETETLTANISGQGLTYVWYKDDVAITSPTVDNHTYTVDGSTAGFEGNYAVEISGPGACLERSAAISITTASNVTLTRDNEANLVILPTKTKTLQVTSSSTAVTYAWYKDGVVLSGETTNTLVVDSAGEYFARITDNGGSCPFTIDSDKTTVVSPASFNIAIDYTAAYTDCQNTTTTLDVKTIEAVAADGTKTDVTADLKNEFTYQWKKDGVPISGETNNAIALSDITANGDYTLNASISGYSATDSNTLGVTLLTSETVAITASSTTFCNPSNPVVISTTTALAGETFTWYKNGVSYNTTDETLTSTETGTFVLEVLKNGCPLRSNEVVISPLNEDLITLDSSDPVILIEGQTKTISASGGTSYQWLDAANVELSTSSSVSLTAEGTYTLIAKIDDCEVIKQFTVSYKDTFNVPNVVTPNGDGKNDLWVLPNSYSNNPNATVIIYNSNGEEILNEKGYKNNWPTSSMSFPKQNMVFYYKIIDDKGGQKQGTITIIR</sequence>
<dbReference type="RefSeq" id="WP_034644284.1">
    <property type="nucleotide sequence ID" value="NZ_ARZX01000003.1"/>
</dbReference>
<feature type="chain" id="PRO_5045078420" description="Ig-like domain-containing protein" evidence="1">
    <location>
        <begin position="25"/>
        <end position="751"/>
    </location>
</feature>
<name>A0ABN0RRV5_9FLAO</name>
<gene>
    <name evidence="2" type="ORF">KLA_04427</name>
</gene>
<reference evidence="2 3" key="1">
    <citation type="journal article" date="2014" name="Genome Announc.">
        <title>Draft Genome Sequence of the Carrageenan-Degrading Bacterium Cellulophaga sp. Strain KL-A, Isolated from Decaying Marine Algae.</title>
        <authorList>
            <person name="Shan D."/>
            <person name="Ying J."/>
            <person name="Li X."/>
            <person name="Gao Z."/>
            <person name="Wei G."/>
            <person name="Shao Z."/>
        </authorList>
    </citation>
    <scope>NUCLEOTIDE SEQUENCE [LARGE SCALE GENOMIC DNA]</scope>
    <source>
        <strain evidence="2 3">KL-A</strain>
    </source>
</reference>
<dbReference type="InterPro" id="IPR036179">
    <property type="entry name" value="Ig-like_dom_sf"/>
</dbReference>
<keyword evidence="3" id="KW-1185">Reference proteome</keyword>
<evidence type="ECO:0000313" key="2">
    <source>
        <dbReference type="EMBL" id="EWH14583.1"/>
    </source>
</evidence>
<comment type="caution">
    <text evidence="2">The sequence shown here is derived from an EMBL/GenBank/DDBJ whole genome shotgun (WGS) entry which is preliminary data.</text>
</comment>
<evidence type="ECO:0000313" key="3">
    <source>
        <dbReference type="Proteomes" id="UP000019275"/>
    </source>
</evidence>
<dbReference type="SUPFAM" id="SSF48726">
    <property type="entry name" value="Immunoglobulin"/>
    <property type="match status" value="1"/>
</dbReference>
<accession>A0ABN0RRV5</accession>
<organism evidence="2 3">
    <name type="scientific">Cellulophaga geojensis KL-A</name>
    <dbReference type="NCBI Taxonomy" id="1328323"/>
    <lineage>
        <taxon>Bacteria</taxon>
        <taxon>Pseudomonadati</taxon>
        <taxon>Bacteroidota</taxon>
        <taxon>Flavobacteriia</taxon>
        <taxon>Flavobacteriales</taxon>
        <taxon>Flavobacteriaceae</taxon>
        <taxon>Cellulophaga</taxon>
    </lineage>
</organism>
<proteinExistence type="predicted"/>
<dbReference type="NCBIfam" id="TIGR04131">
    <property type="entry name" value="Bac_Flav_CTERM"/>
    <property type="match status" value="1"/>
</dbReference>
<protein>
    <recommendedName>
        <fullName evidence="4">Ig-like domain-containing protein</fullName>
    </recommendedName>
</protein>
<dbReference type="InterPro" id="IPR013783">
    <property type="entry name" value="Ig-like_fold"/>
</dbReference>